<proteinExistence type="predicted"/>
<dbReference type="Pfam" id="PF09601">
    <property type="entry name" value="DUF2459"/>
    <property type="match status" value="1"/>
</dbReference>
<feature type="signal peptide" evidence="1">
    <location>
        <begin position="1"/>
        <end position="18"/>
    </location>
</feature>
<dbReference type="EMBL" id="QYUR01000008">
    <property type="protein sequence ID" value="RJG09196.1"/>
    <property type="molecule type" value="Genomic_DNA"/>
</dbReference>
<dbReference type="AlphaFoldDB" id="A0A418X9M9"/>
<keyword evidence="1" id="KW-0732">Signal</keyword>
<name>A0A418X9M9_9PSED</name>
<reference evidence="2 3" key="1">
    <citation type="submission" date="2018-09" db="EMBL/GenBank/DDBJ databases">
        <authorList>
            <person name="Zhu H."/>
        </authorList>
    </citation>
    <scope>NUCLEOTIDE SEQUENCE [LARGE SCALE GENOMIC DNA]</scope>
    <source>
        <strain evidence="2 3">K1S02-6</strain>
    </source>
</reference>
<dbReference type="Proteomes" id="UP000284021">
    <property type="component" value="Unassembled WGS sequence"/>
</dbReference>
<evidence type="ECO:0000313" key="2">
    <source>
        <dbReference type="EMBL" id="RJG09196.1"/>
    </source>
</evidence>
<dbReference type="PROSITE" id="PS51257">
    <property type="entry name" value="PROKAR_LIPOPROTEIN"/>
    <property type="match status" value="1"/>
</dbReference>
<evidence type="ECO:0000256" key="1">
    <source>
        <dbReference type="SAM" id="SignalP"/>
    </source>
</evidence>
<dbReference type="NCBIfam" id="TIGR02117">
    <property type="entry name" value="chp_urease_rgn"/>
    <property type="match status" value="1"/>
</dbReference>
<organism evidence="2 3">
    <name type="scientific">Pseudomonas cavernicola</name>
    <dbReference type="NCBI Taxonomy" id="2320866"/>
    <lineage>
        <taxon>Bacteria</taxon>
        <taxon>Pseudomonadati</taxon>
        <taxon>Pseudomonadota</taxon>
        <taxon>Gammaproteobacteria</taxon>
        <taxon>Pseudomonadales</taxon>
        <taxon>Pseudomonadaceae</taxon>
        <taxon>Pseudomonas</taxon>
    </lineage>
</organism>
<sequence length="218" mass="23461">MRIAVLAVVLMLFGCANVPGPPTDEAPCGASRVFYVVNHGWHTGLVIASRDLLKALPALTDEFADAQFVEIGWGDAGFYRAPEVTLGLALRALFRSQATVLHVVKVSEDPQRYFAGSEMIELRVTEDGYRQLLAFVARTFTRSPKEEVEALGPGLYGNSRFYRAGGSYSLSYTCNTWVAEAVAASGLPISSASVLTAGSVMSQLRQATSVTTSCVYAH</sequence>
<feature type="chain" id="PRO_5019278214" evidence="1">
    <location>
        <begin position="19"/>
        <end position="218"/>
    </location>
</feature>
<keyword evidence="3" id="KW-1185">Reference proteome</keyword>
<gene>
    <name evidence="2" type="ORF">D3879_25730</name>
</gene>
<dbReference type="RefSeq" id="WP_119956982.1">
    <property type="nucleotide sequence ID" value="NZ_QYUR01000008.1"/>
</dbReference>
<accession>A0A418X9M9</accession>
<protein>
    <submittedName>
        <fullName evidence="2">TIGR02117 family protein</fullName>
    </submittedName>
</protein>
<comment type="caution">
    <text evidence="2">The sequence shown here is derived from an EMBL/GenBank/DDBJ whole genome shotgun (WGS) entry which is preliminary data.</text>
</comment>
<dbReference type="InterPro" id="IPR011727">
    <property type="entry name" value="CHP02117"/>
</dbReference>
<evidence type="ECO:0000313" key="3">
    <source>
        <dbReference type="Proteomes" id="UP000284021"/>
    </source>
</evidence>
<dbReference type="OrthoDB" id="211174at2"/>